<comment type="caution">
    <text evidence="2">The sequence shown here is derived from an EMBL/GenBank/DDBJ whole genome shotgun (WGS) entry which is preliminary data.</text>
</comment>
<name>A0AB38PY24_9SPIR</name>
<proteinExistence type="predicted"/>
<reference evidence="2" key="2">
    <citation type="submission" date="2019-01" db="EMBL/GenBank/DDBJ databases">
        <authorList>
            <person name="Thorell K."/>
        </authorList>
    </citation>
    <scope>NUCLEOTIDE SEQUENCE</scope>
    <source>
        <strain evidence="2">PC4597II</strain>
        <strain evidence="3">PC5099IV</strain>
    </source>
</reference>
<gene>
    <name evidence="3" type="ORF">EPJ71_07650</name>
    <name evidence="2" type="ORF">EPJ73_09650</name>
</gene>
<dbReference type="AlphaFoldDB" id="A0AB38PY24"/>
<keyword evidence="1" id="KW-0175">Coiled coil</keyword>
<evidence type="ECO:0000313" key="5">
    <source>
        <dbReference type="Proteomes" id="UP000324336"/>
    </source>
</evidence>
<accession>A0AB38PY24</accession>
<keyword evidence="4" id="KW-1185">Reference proteome</keyword>
<evidence type="ECO:0000313" key="3">
    <source>
        <dbReference type="EMBL" id="TXJ31975.1"/>
    </source>
</evidence>
<evidence type="ECO:0000313" key="2">
    <source>
        <dbReference type="EMBL" id="TXJ24109.1"/>
    </source>
</evidence>
<evidence type="ECO:0000313" key="4">
    <source>
        <dbReference type="Proteomes" id="UP000322659"/>
    </source>
</evidence>
<protein>
    <submittedName>
        <fullName evidence="2">Uncharacterized protein</fullName>
    </submittedName>
</protein>
<sequence length="470" mass="56223">MKKIIFIFILFNIISLNLFGKYKYEDFYKTVDLSKCKSAGGMLETLENCHNVGAAINSGTSLWGLVVEISHFVDYYYYMIGAYKYLINYYNMGDEYTKELMKDIYDVCSNFKLYDVTSFKENKEYKSYQFAALLFNNSKEYTIDDYMSIINFGYRTNVLSREYLLNYLRDEDNFFLEGTHYYLRIFPITIEYKGKTIPKVTDSLTEFYYNFYGTKFKVEKIIIKENDTWTDIYNKYGDTGITRGSDYRLVSEIENYKSNTSNYYERLNDITNTFNDENNTIFTNFYVYYSNSINYIMENRYYTEIYNINDYYRDYYTQIGFGYRISTEEDENYSYKFSNLESEIKENVNSINDLEINISRLRGEISGIKYNLEETENELKKINKNSAFASSLASSISAYKSAIKNYEERIKEYKKEIETILKDIEKLEAEFEKAKKEALKKWLEYKLQNERTEYLTIPKEFIGKYFYKVS</sequence>
<reference evidence="4 5" key="1">
    <citation type="journal article" date="1992" name="Lakartidningen">
        <title>[Penicillin V and not amoxicillin is the first choice preparation in acute otitis].</title>
        <authorList>
            <person name="Kamme C."/>
            <person name="Lundgren K."/>
            <person name="Prellner K."/>
        </authorList>
    </citation>
    <scope>NUCLEOTIDE SEQUENCE [LARGE SCALE GENOMIC DNA]</scope>
    <source>
        <strain evidence="2 5">PC4597II</strain>
        <strain evidence="3 4">PC5099IV</strain>
    </source>
</reference>
<evidence type="ECO:0000256" key="1">
    <source>
        <dbReference type="SAM" id="Coils"/>
    </source>
</evidence>
<organism evidence="2 5">
    <name type="scientific">Brachyspira aalborgi</name>
    <dbReference type="NCBI Taxonomy" id="29522"/>
    <lineage>
        <taxon>Bacteria</taxon>
        <taxon>Pseudomonadati</taxon>
        <taxon>Spirochaetota</taxon>
        <taxon>Spirochaetia</taxon>
        <taxon>Brachyspirales</taxon>
        <taxon>Brachyspiraceae</taxon>
        <taxon>Brachyspira</taxon>
    </lineage>
</organism>
<dbReference type="Proteomes" id="UP000322659">
    <property type="component" value="Unassembled WGS sequence"/>
</dbReference>
<feature type="coiled-coil region" evidence="1">
    <location>
        <begin position="337"/>
        <end position="441"/>
    </location>
</feature>
<dbReference type="Proteomes" id="UP000324336">
    <property type="component" value="Unassembled WGS sequence"/>
</dbReference>
<dbReference type="EMBL" id="SAYA01000023">
    <property type="protein sequence ID" value="TXJ24109.1"/>
    <property type="molecule type" value="Genomic_DNA"/>
</dbReference>
<dbReference type="Gene3D" id="1.10.287.1490">
    <property type="match status" value="1"/>
</dbReference>
<dbReference type="EMBL" id="SAXZ01000012">
    <property type="protein sequence ID" value="TXJ31975.1"/>
    <property type="molecule type" value="Genomic_DNA"/>
</dbReference>
<dbReference type="RefSeq" id="WP_147558844.1">
    <property type="nucleotide sequence ID" value="NZ_SAXV01000020.1"/>
</dbReference>